<evidence type="ECO:0000256" key="1">
    <source>
        <dbReference type="SAM" id="MobiDB-lite"/>
    </source>
</evidence>
<feature type="region of interest" description="Disordered" evidence="1">
    <location>
        <begin position="265"/>
        <end position="288"/>
    </location>
</feature>
<dbReference type="EMBL" id="JACCFM010000001">
    <property type="protein sequence ID" value="NYJ20804.1"/>
    <property type="molecule type" value="Genomic_DNA"/>
</dbReference>
<gene>
    <name evidence="2" type="ORF">HNR05_002595</name>
</gene>
<sequence>MTRVEEFTHAVKFEGASLAVLEFTPSLDMDRVPYLTYTVVIEHPGATLYAALDPRRAPAPFFVFKTRQTITDTATGTVLTDSFPRAGSESTLNGKAWITDVEENILSGRVTITASSGEVLLESKRRLATAALDTGATTVFALAQYAVADTGQVLAVTDAIVSSTALPAGERRQWRPGDTAAQLCEAELAAIDCRLYGDEYGSFITSKRSSSPGPGIIGSKTFSDGENGQLFSARETRSRRGDWADGVLVKFTYTNAAGAQVTELQRSGSGSHTRGIVTTEPRPAPAANLADKQVARAKQRGRTLTLTAQIDLYCYPGYALKLSIDGVTRPQTYTIRTVEWSFHTGVMTVTATTEG</sequence>
<dbReference type="RefSeq" id="WP_179579501.1">
    <property type="nucleotide sequence ID" value="NZ_JACCFM010000001.1"/>
</dbReference>
<proteinExistence type="predicted"/>
<evidence type="ECO:0000313" key="3">
    <source>
        <dbReference type="Proteomes" id="UP000537260"/>
    </source>
</evidence>
<comment type="caution">
    <text evidence="2">The sequence shown here is derived from an EMBL/GenBank/DDBJ whole genome shotgun (WGS) entry which is preliminary data.</text>
</comment>
<reference evidence="2 3" key="1">
    <citation type="submission" date="2020-07" db="EMBL/GenBank/DDBJ databases">
        <title>Sequencing the genomes of 1000 actinobacteria strains.</title>
        <authorList>
            <person name="Klenk H.-P."/>
        </authorList>
    </citation>
    <scope>NUCLEOTIDE SEQUENCE [LARGE SCALE GENOMIC DNA]</scope>
    <source>
        <strain evidence="2 3">LI1</strain>
    </source>
</reference>
<dbReference type="Proteomes" id="UP000537260">
    <property type="component" value="Unassembled WGS sequence"/>
</dbReference>
<protein>
    <submittedName>
        <fullName evidence="2">Uncharacterized protein</fullName>
    </submittedName>
</protein>
<keyword evidence="3" id="KW-1185">Reference proteome</keyword>
<name>A0A7Z0EH40_9MICO</name>
<evidence type="ECO:0000313" key="2">
    <source>
        <dbReference type="EMBL" id="NYJ20804.1"/>
    </source>
</evidence>
<accession>A0A7Z0EH40</accession>
<dbReference type="AlphaFoldDB" id="A0A7Z0EH40"/>
<organism evidence="2 3">
    <name type="scientific">Glaciibacter psychrotolerans</name>
    <dbReference type="NCBI Taxonomy" id="670054"/>
    <lineage>
        <taxon>Bacteria</taxon>
        <taxon>Bacillati</taxon>
        <taxon>Actinomycetota</taxon>
        <taxon>Actinomycetes</taxon>
        <taxon>Micrococcales</taxon>
        <taxon>Microbacteriaceae</taxon>
        <taxon>Glaciibacter</taxon>
    </lineage>
</organism>